<dbReference type="Proteomes" id="UP000499080">
    <property type="component" value="Unassembled WGS sequence"/>
</dbReference>
<organism evidence="1 2">
    <name type="scientific">Araneus ventricosus</name>
    <name type="common">Orbweaver spider</name>
    <name type="synonym">Epeira ventricosa</name>
    <dbReference type="NCBI Taxonomy" id="182803"/>
    <lineage>
        <taxon>Eukaryota</taxon>
        <taxon>Metazoa</taxon>
        <taxon>Ecdysozoa</taxon>
        <taxon>Arthropoda</taxon>
        <taxon>Chelicerata</taxon>
        <taxon>Arachnida</taxon>
        <taxon>Araneae</taxon>
        <taxon>Araneomorphae</taxon>
        <taxon>Entelegynae</taxon>
        <taxon>Araneoidea</taxon>
        <taxon>Araneidae</taxon>
        <taxon>Araneus</taxon>
    </lineage>
</organism>
<protein>
    <submittedName>
        <fullName evidence="1">Uncharacterized protein</fullName>
    </submittedName>
</protein>
<reference evidence="1 2" key="1">
    <citation type="journal article" date="2019" name="Sci. Rep.">
        <title>Orb-weaving spider Araneus ventricosus genome elucidates the spidroin gene catalogue.</title>
        <authorList>
            <person name="Kono N."/>
            <person name="Nakamura H."/>
            <person name="Ohtoshi R."/>
            <person name="Moran D.A.P."/>
            <person name="Shinohara A."/>
            <person name="Yoshida Y."/>
            <person name="Fujiwara M."/>
            <person name="Mori M."/>
            <person name="Tomita M."/>
            <person name="Arakawa K."/>
        </authorList>
    </citation>
    <scope>NUCLEOTIDE SEQUENCE [LARGE SCALE GENOMIC DNA]</scope>
</reference>
<comment type="caution">
    <text evidence="1">The sequence shown here is derived from an EMBL/GenBank/DDBJ whole genome shotgun (WGS) entry which is preliminary data.</text>
</comment>
<accession>A0A4Y2TP02</accession>
<proteinExistence type="predicted"/>
<sequence length="95" mass="11096">MSQNVRSCPYAYLQFATLRPEAVDGQDTYGLRKISRRPNIFGEQNQHHSRWLPIHSFHPTWCGLWIQVIDATFSKSFHYFCCKNGILLDICFSEA</sequence>
<keyword evidence="2" id="KW-1185">Reference proteome</keyword>
<evidence type="ECO:0000313" key="2">
    <source>
        <dbReference type="Proteomes" id="UP000499080"/>
    </source>
</evidence>
<dbReference type="AlphaFoldDB" id="A0A4Y2TP02"/>
<name>A0A4Y2TP02_ARAVE</name>
<evidence type="ECO:0000313" key="1">
    <source>
        <dbReference type="EMBL" id="GBO01454.1"/>
    </source>
</evidence>
<gene>
    <name evidence="1" type="ORF">AVEN_74567_1</name>
</gene>
<dbReference type="EMBL" id="BGPR01029585">
    <property type="protein sequence ID" value="GBO01454.1"/>
    <property type="molecule type" value="Genomic_DNA"/>
</dbReference>